<feature type="transmembrane region" description="Helical" evidence="9">
    <location>
        <begin position="65"/>
        <end position="88"/>
    </location>
</feature>
<feature type="active site" description="Proton donor" evidence="6">
    <location>
        <position position="347"/>
    </location>
</feature>
<accession>A0A099TYY9</accession>
<feature type="domain" description="Peptidase M48" evidence="10">
    <location>
        <begin position="198"/>
        <end position="399"/>
    </location>
</feature>
<evidence type="ECO:0000313" key="12">
    <source>
        <dbReference type="EMBL" id="STQ85612.1"/>
    </source>
</evidence>
<evidence type="ECO:0000256" key="8">
    <source>
        <dbReference type="RuleBase" id="RU003983"/>
    </source>
</evidence>
<feature type="domain" description="CAAX prenyl protease 1 N-terminal" evidence="11">
    <location>
        <begin position="38"/>
        <end position="195"/>
    </location>
</feature>
<evidence type="ECO:0000259" key="11">
    <source>
        <dbReference type="Pfam" id="PF16491"/>
    </source>
</evidence>
<evidence type="ECO:0000256" key="9">
    <source>
        <dbReference type="SAM" id="Phobius"/>
    </source>
</evidence>
<dbReference type="InterPro" id="IPR001915">
    <property type="entry name" value="Peptidase_M48"/>
</dbReference>
<dbReference type="EC" id="3.4.24.-" evidence="12"/>
<feature type="active site" evidence="6">
    <location>
        <position position="269"/>
    </location>
</feature>
<feature type="transmembrane region" description="Helical" evidence="9">
    <location>
        <begin position="312"/>
        <end position="331"/>
    </location>
</feature>
<keyword evidence="9" id="KW-0472">Membrane</keyword>
<keyword evidence="1 8" id="KW-0645">Protease</keyword>
<feature type="transmembrane region" description="Helical" evidence="9">
    <location>
        <begin position="282"/>
        <end position="300"/>
    </location>
</feature>
<dbReference type="FunFam" id="3.30.2010.10:FF:000010">
    <property type="entry name" value="M48 family peptidase"/>
    <property type="match status" value="1"/>
</dbReference>
<keyword evidence="5 8" id="KW-0482">Metalloprotease</keyword>
<dbReference type="Proteomes" id="UP000255139">
    <property type="component" value="Unassembled WGS sequence"/>
</dbReference>
<evidence type="ECO:0000256" key="6">
    <source>
        <dbReference type="PIRSR" id="PIRSR627057-1"/>
    </source>
</evidence>
<evidence type="ECO:0000256" key="5">
    <source>
        <dbReference type="ARBA" id="ARBA00023049"/>
    </source>
</evidence>
<dbReference type="Proteomes" id="UP000029922">
    <property type="component" value="Unassembled WGS sequence"/>
</dbReference>
<feature type="binding site" evidence="7">
    <location>
        <position position="343"/>
    </location>
    <ligand>
        <name>Zn(2+)</name>
        <dbReference type="ChEBI" id="CHEBI:29105"/>
        <note>catalytic</note>
    </ligand>
</feature>
<dbReference type="InterPro" id="IPR032456">
    <property type="entry name" value="Peptidase_M48_N"/>
</dbReference>
<comment type="similarity">
    <text evidence="8">Belongs to the peptidase M48 family.</text>
</comment>
<dbReference type="RefSeq" id="WP_034558294.1">
    <property type="nucleotide sequence ID" value="NZ_FZML01000002.1"/>
</dbReference>
<dbReference type="Gene3D" id="3.30.2010.10">
    <property type="entry name" value="Metalloproteases ('zincins'), catalytic domain"/>
    <property type="match status" value="1"/>
</dbReference>
<evidence type="ECO:0000256" key="3">
    <source>
        <dbReference type="ARBA" id="ARBA00022801"/>
    </source>
</evidence>
<comment type="cofactor">
    <cofactor evidence="7 8">
        <name>Zn(2+)</name>
        <dbReference type="ChEBI" id="CHEBI:29105"/>
    </cofactor>
    <text evidence="7 8">Binds 1 zinc ion per subunit.</text>
</comment>
<dbReference type="CDD" id="cd07343">
    <property type="entry name" value="M48A_Zmpste24p_like"/>
    <property type="match status" value="1"/>
</dbReference>
<keyword evidence="9" id="KW-0812">Transmembrane</keyword>
<dbReference type="EMBL" id="UGJE01000002">
    <property type="protein sequence ID" value="STQ85612.1"/>
    <property type="molecule type" value="Genomic_DNA"/>
</dbReference>
<sequence>MYSIIAIYCIIYLLPTIFLNILQIYHIRLHANKEPVILNKQDYIIAANYNIIECKVKILNSICSAIFMVLWFAFGIEYLYGYIASLGIDNKFQIGWYALMCFVAINILLELPFDIIGLKIDTKFGFNKQSIESFLCDKLKESILSLILFGIVFAVLLWIMETFKFWWIISFSVVFCFIILIQLIHPTIIAPMFNKFIPLQDEELKTRIQELMTRVGFKSNGVFVMDASRRDGRLNAYFGGLGKSKRVVIFDTLLDKISQDGLIAILGHELGHFKNGDIIKNIILVGIVIFICFAIMELLFHDICSYMGIQEANSNVIMITILIMPAIIFLIKPIQSYFSRKAEYKADLFGASCVSKKTLRETLIRLVNENKTFPHSHPAYIFFYFSHPPLIDRLNALKDDEKEKNT</sequence>
<organism evidence="12 15">
    <name type="scientific">Helicobacter muridarum</name>
    <dbReference type="NCBI Taxonomy" id="216"/>
    <lineage>
        <taxon>Bacteria</taxon>
        <taxon>Pseudomonadati</taxon>
        <taxon>Campylobacterota</taxon>
        <taxon>Epsilonproteobacteria</taxon>
        <taxon>Campylobacterales</taxon>
        <taxon>Helicobacteraceae</taxon>
        <taxon>Helicobacter</taxon>
    </lineage>
</organism>
<evidence type="ECO:0000259" key="10">
    <source>
        <dbReference type="Pfam" id="PF01435"/>
    </source>
</evidence>
<feature type="transmembrane region" description="Helical" evidence="9">
    <location>
        <begin position="165"/>
        <end position="185"/>
    </location>
</feature>
<feature type="binding site" evidence="7">
    <location>
        <position position="268"/>
    </location>
    <ligand>
        <name>Zn(2+)</name>
        <dbReference type="ChEBI" id="CHEBI:29105"/>
        <note>catalytic</note>
    </ligand>
</feature>
<feature type="binding site" evidence="7">
    <location>
        <position position="272"/>
    </location>
    <ligand>
        <name>Zn(2+)</name>
        <dbReference type="ChEBI" id="CHEBI:29105"/>
        <note>catalytic</note>
    </ligand>
</feature>
<dbReference type="Pfam" id="PF16491">
    <property type="entry name" value="Peptidase_M48_N"/>
    <property type="match status" value="1"/>
</dbReference>
<feature type="transmembrane region" description="Helical" evidence="9">
    <location>
        <begin position="94"/>
        <end position="118"/>
    </location>
</feature>
<dbReference type="AlphaFoldDB" id="A0A099TYY9"/>
<dbReference type="MEROPS" id="M48.008"/>
<evidence type="ECO:0000256" key="1">
    <source>
        <dbReference type="ARBA" id="ARBA00022670"/>
    </source>
</evidence>
<evidence type="ECO:0000313" key="13">
    <source>
        <dbReference type="EMBL" id="TLE00595.1"/>
    </source>
</evidence>
<dbReference type="STRING" id="216.LS73_05925"/>
<name>A0A099TYY9_9HELI</name>
<keyword evidence="9" id="KW-1133">Transmembrane helix</keyword>
<keyword evidence="4 7" id="KW-0862">Zinc</keyword>
<dbReference type="PANTHER" id="PTHR10120">
    <property type="entry name" value="CAAX PRENYL PROTEASE 1"/>
    <property type="match status" value="1"/>
</dbReference>
<protein>
    <submittedName>
        <fullName evidence="13">M48 family peptidase</fullName>
    </submittedName>
    <submittedName>
        <fullName evidence="12">Zinc-metallo protease</fullName>
        <ecNumber evidence="12">3.4.24.-</ecNumber>
    </submittedName>
</protein>
<evidence type="ECO:0000256" key="4">
    <source>
        <dbReference type="ARBA" id="ARBA00022833"/>
    </source>
</evidence>
<dbReference type="GO" id="GO:0046872">
    <property type="term" value="F:metal ion binding"/>
    <property type="evidence" value="ECO:0007669"/>
    <property type="project" value="UniProtKB-KW"/>
</dbReference>
<feature type="transmembrane region" description="Helical" evidence="9">
    <location>
        <begin position="6"/>
        <end position="25"/>
    </location>
</feature>
<evidence type="ECO:0000256" key="2">
    <source>
        <dbReference type="ARBA" id="ARBA00022723"/>
    </source>
</evidence>
<evidence type="ECO:0000313" key="14">
    <source>
        <dbReference type="Proteomes" id="UP000029922"/>
    </source>
</evidence>
<keyword evidence="2 7" id="KW-0479">Metal-binding</keyword>
<dbReference type="OrthoDB" id="9781930at2"/>
<evidence type="ECO:0000256" key="7">
    <source>
        <dbReference type="PIRSR" id="PIRSR627057-2"/>
    </source>
</evidence>
<reference evidence="13 14" key="1">
    <citation type="journal article" date="2014" name="Genome Announc.">
        <title>Draft genome sequences of eight enterohepatic helicobacter species isolated from both laboratory and wild rodents.</title>
        <authorList>
            <person name="Sheh A."/>
            <person name="Shen Z."/>
            <person name="Fox J.G."/>
        </authorList>
    </citation>
    <scope>NUCLEOTIDE SEQUENCE [LARGE SCALE GENOMIC DNA]</scope>
    <source>
        <strain evidence="13 14">ST1</strain>
    </source>
</reference>
<reference evidence="12 15" key="2">
    <citation type="submission" date="2018-06" db="EMBL/GenBank/DDBJ databases">
        <authorList>
            <consortium name="Pathogen Informatics"/>
            <person name="Doyle S."/>
        </authorList>
    </citation>
    <scope>NUCLEOTIDE SEQUENCE [LARGE SCALE GENOMIC DNA]</scope>
    <source>
        <strain evidence="12 15">NCTC12714</strain>
    </source>
</reference>
<dbReference type="GO" id="GO:0004222">
    <property type="term" value="F:metalloendopeptidase activity"/>
    <property type="evidence" value="ECO:0007669"/>
    <property type="project" value="InterPro"/>
</dbReference>
<dbReference type="EMBL" id="JRPD02000006">
    <property type="protein sequence ID" value="TLE00595.1"/>
    <property type="molecule type" value="Genomic_DNA"/>
</dbReference>
<evidence type="ECO:0000313" key="15">
    <source>
        <dbReference type="Proteomes" id="UP000255139"/>
    </source>
</evidence>
<dbReference type="InterPro" id="IPR027057">
    <property type="entry name" value="CAXX_Prtase_1"/>
</dbReference>
<gene>
    <name evidence="12" type="primary">htpX</name>
    <name evidence="13" type="ORF">LS73_004090</name>
    <name evidence="12" type="ORF">NCTC12714_00398</name>
</gene>
<dbReference type="Pfam" id="PF01435">
    <property type="entry name" value="Peptidase_M48"/>
    <property type="match status" value="1"/>
</dbReference>
<keyword evidence="3 8" id="KW-0378">Hydrolase</keyword>
<keyword evidence="15" id="KW-1185">Reference proteome</keyword>
<proteinExistence type="inferred from homology"/>
<dbReference type="GO" id="GO:0071586">
    <property type="term" value="P:CAAX-box protein processing"/>
    <property type="evidence" value="ECO:0007669"/>
    <property type="project" value="InterPro"/>
</dbReference>
<feature type="transmembrane region" description="Helical" evidence="9">
    <location>
        <begin position="139"/>
        <end position="159"/>
    </location>
</feature>